<accession>A0A0F9PLZ3</accession>
<reference evidence="1" key="1">
    <citation type="journal article" date="2015" name="Nature">
        <title>Complex archaea that bridge the gap between prokaryotes and eukaryotes.</title>
        <authorList>
            <person name="Spang A."/>
            <person name="Saw J.H."/>
            <person name="Jorgensen S.L."/>
            <person name="Zaremba-Niedzwiedzka K."/>
            <person name="Martijn J."/>
            <person name="Lind A.E."/>
            <person name="van Eijk R."/>
            <person name="Schleper C."/>
            <person name="Guy L."/>
            <person name="Ettema T.J."/>
        </authorList>
    </citation>
    <scope>NUCLEOTIDE SEQUENCE</scope>
</reference>
<dbReference type="InterPro" id="IPR027417">
    <property type="entry name" value="P-loop_NTPase"/>
</dbReference>
<comment type="caution">
    <text evidence="1">The sequence shown here is derived from an EMBL/GenBank/DDBJ whole genome shotgun (WGS) entry which is preliminary data.</text>
</comment>
<evidence type="ECO:0000313" key="1">
    <source>
        <dbReference type="EMBL" id="KKN02066.1"/>
    </source>
</evidence>
<dbReference type="AlphaFoldDB" id="A0A0F9PLZ3"/>
<dbReference type="EMBL" id="LAZR01005186">
    <property type="protein sequence ID" value="KKN02066.1"/>
    <property type="molecule type" value="Genomic_DNA"/>
</dbReference>
<dbReference type="Gene3D" id="3.30.420.280">
    <property type="match status" value="1"/>
</dbReference>
<organism evidence="1">
    <name type="scientific">marine sediment metagenome</name>
    <dbReference type="NCBI Taxonomy" id="412755"/>
    <lineage>
        <taxon>unclassified sequences</taxon>
        <taxon>metagenomes</taxon>
        <taxon>ecological metagenomes</taxon>
    </lineage>
</organism>
<dbReference type="Gene3D" id="3.40.50.300">
    <property type="entry name" value="P-loop containing nucleotide triphosphate hydrolases"/>
    <property type="match status" value="1"/>
</dbReference>
<name>A0A0F9PLZ3_9ZZZZ</name>
<protein>
    <submittedName>
        <fullName evidence="1">Uncharacterized protein</fullName>
    </submittedName>
</protein>
<sequence>MLPRTPLTTLVDVLRRDYDNIAHNKEAVYHIFQSFTYRADGDPMPYDPTINRAQDEFHTAAREGKRYLSIFGGSGLGKSMSAAREASIRAFKPGATIWLLGATYPLAHKEFEYCWHDLVEDPKIFGGKRGGVIDRAVNNPQGGDMHIKFAWGAEIKGVSAKDADRGSLLGEGLDCLVLCEGAKIPEKVYEHYLERAISRRLGTVICNTTPAGKNWVWRTFAVPFLEGQEIYWSGFDYPATVNPFYDKNEFERQRQRYGEDNPYFQEQFMGKFVAYTGMCYPEFRRFETEKAAAHVMEFDPAELPKEWPRTVVIDPHLSKAHAIGFYATDFDSCPVIVDEAQAMGDMFEVADVICTKYENHGLDPIYYLTTKGSCIIDTFAKVPSSLRTRTPMLTELREGFEKRLGPRGREIRIRLCEKPPILDRVLYLKRMLNTFVPILAQPGKERPWLTVGAHCTQTIFELDHSEFDDNGERKDENDDFINCFEYYLAAGLSSEPGADEIWRPTRQGRMARV</sequence>
<gene>
    <name evidence="1" type="ORF">LCGC14_1121450</name>
</gene>
<dbReference type="Pfam" id="PF03237">
    <property type="entry name" value="Terminase_6N"/>
    <property type="match status" value="1"/>
</dbReference>
<proteinExistence type="predicted"/>